<proteinExistence type="inferred from homology"/>
<evidence type="ECO:0000313" key="10">
    <source>
        <dbReference type="Proteomes" id="UP000327039"/>
    </source>
</evidence>
<comment type="similarity">
    <text evidence="7">Belongs to the binding-protein-dependent transport system permease family.</text>
</comment>
<feature type="transmembrane region" description="Helical" evidence="7">
    <location>
        <begin position="267"/>
        <end position="290"/>
    </location>
</feature>
<reference evidence="10" key="1">
    <citation type="submission" date="2019-09" db="EMBL/GenBank/DDBJ databases">
        <title>Mumia zhuanghuii sp. nov. isolated from the intestinal contents of plateau pika (Ochotona curzoniae) in the Qinghai-Tibet plateau of China.</title>
        <authorList>
            <person name="Tian Z."/>
        </authorList>
    </citation>
    <scope>NUCLEOTIDE SEQUENCE [LARGE SCALE GENOMIC DNA]</scope>
    <source>
        <strain evidence="10">DSM 25564</strain>
    </source>
</reference>
<name>A0A5J5IT25_9MICO</name>
<dbReference type="Proteomes" id="UP000327039">
    <property type="component" value="Unassembled WGS sequence"/>
</dbReference>
<dbReference type="InterPro" id="IPR000515">
    <property type="entry name" value="MetI-like"/>
</dbReference>
<dbReference type="EMBL" id="VYRZ01000001">
    <property type="protein sequence ID" value="KAA9089173.1"/>
    <property type="molecule type" value="Genomic_DNA"/>
</dbReference>
<protein>
    <submittedName>
        <fullName evidence="9">Carbohydrate ABC transporter permease</fullName>
    </submittedName>
</protein>
<dbReference type="PANTHER" id="PTHR43744:SF12">
    <property type="entry name" value="ABC TRANSPORTER PERMEASE PROTEIN MG189-RELATED"/>
    <property type="match status" value="1"/>
</dbReference>
<dbReference type="Gene3D" id="1.10.3720.10">
    <property type="entry name" value="MetI-like"/>
    <property type="match status" value="1"/>
</dbReference>
<dbReference type="PANTHER" id="PTHR43744">
    <property type="entry name" value="ABC TRANSPORTER PERMEASE PROTEIN MG189-RELATED-RELATED"/>
    <property type="match status" value="1"/>
</dbReference>
<feature type="transmembrane region" description="Helical" evidence="7">
    <location>
        <begin position="209"/>
        <end position="234"/>
    </location>
</feature>
<feature type="transmembrane region" description="Helical" evidence="7">
    <location>
        <begin position="133"/>
        <end position="154"/>
    </location>
</feature>
<keyword evidence="3" id="KW-1003">Cell membrane</keyword>
<keyword evidence="6 7" id="KW-0472">Membrane</keyword>
<dbReference type="CDD" id="cd06261">
    <property type="entry name" value="TM_PBP2"/>
    <property type="match status" value="1"/>
</dbReference>
<keyword evidence="5 7" id="KW-1133">Transmembrane helix</keyword>
<dbReference type="OrthoDB" id="2063054at2"/>
<comment type="subcellular location">
    <subcellularLocation>
        <location evidence="1 7">Cell membrane</location>
        <topology evidence="1 7">Multi-pass membrane protein</topology>
    </subcellularLocation>
</comment>
<keyword evidence="10" id="KW-1185">Reference proteome</keyword>
<keyword evidence="2 7" id="KW-0813">Transport</keyword>
<accession>A0A5J5IT25</accession>
<evidence type="ECO:0000256" key="7">
    <source>
        <dbReference type="RuleBase" id="RU363032"/>
    </source>
</evidence>
<evidence type="ECO:0000256" key="5">
    <source>
        <dbReference type="ARBA" id="ARBA00022989"/>
    </source>
</evidence>
<evidence type="ECO:0000256" key="6">
    <source>
        <dbReference type="ARBA" id="ARBA00023136"/>
    </source>
</evidence>
<feature type="transmembrane region" description="Helical" evidence="7">
    <location>
        <begin position="101"/>
        <end position="121"/>
    </location>
</feature>
<dbReference type="PROSITE" id="PS50928">
    <property type="entry name" value="ABC_TM1"/>
    <property type="match status" value="1"/>
</dbReference>
<feature type="domain" description="ABC transmembrane type-1" evidence="8">
    <location>
        <begin position="98"/>
        <end position="290"/>
    </location>
</feature>
<gene>
    <name evidence="9" type="ORF">F6B42_01345</name>
</gene>
<evidence type="ECO:0000313" key="9">
    <source>
        <dbReference type="EMBL" id="KAA9089173.1"/>
    </source>
</evidence>
<feature type="transmembrane region" description="Helical" evidence="7">
    <location>
        <begin position="166"/>
        <end position="188"/>
    </location>
</feature>
<feature type="transmembrane region" description="Helical" evidence="7">
    <location>
        <begin position="35"/>
        <end position="56"/>
    </location>
</feature>
<evidence type="ECO:0000259" key="8">
    <source>
        <dbReference type="PROSITE" id="PS50928"/>
    </source>
</evidence>
<evidence type="ECO:0000256" key="1">
    <source>
        <dbReference type="ARBA" id="ARBA00004651"/>
    </source>
</evidence>
<evidence type="ECO:0000256" key="4">
    <source>
        <dbReference type="ARBA" id="ARBA00022692"/>
    </source>
</evidence>
<keyword evidence="4 7" id="KW-0812">Transmembrane</keyword>
<dbReference type="Pfam" id="PF00528">
    <property type="entry name" value="BPD_transp_1"/>
    <property type="match status" value="1"/>
</dbReference>
<evidence type="ECO:0000256" key="2">
    <source>
        <dbReference type="ARBA" id="ARBA00022448"/>
    </source>
</evidence>
<dbReference type="AlphaFoldDB" id="A0A5J5IT25"/>
<evidence type="ECO:0000256" key="3">
    <source>
        <dbReference type="ARBA" id="ARBA00022475"/>
    </source>
</evidence>
<dbReference type="GO" id="GO:0005886">
    <property type="term" value="C:plasma membrane"/>
    <property type="evidence" value="ECO:0007669"/>
    <property type="project" value="UniProtKB-SubCell"/>
</dbReference>
<dbReference type="InterPro" id="IPR035906">
    <property type="entry name" value="MetI-like_sf"/>
</dbReference>
<dbReference type="RefSeq" id="WP_150417789.1">
    <property type="nucleotide sequence ID" value="NZ_VYRZ01000001.1"/>
</dbReference>
<dbReference type="GO" id="GO:0055085">
    <property type="term" value="P:transmembrane transport"/>
    <property type="evidence" value="ECO:0007669"/>
    <property type="project" value="InterPro"/>
</dbReference>
<sequence>MSTVTTRAIVQGDKQRTRTRRPFIRERRIPLAPRAGAFIVMAIFGLYSLIPMWWLLVTATKNKEFLFTTNPMWFSHFDLWGNITDVFAQQNGIFAVWTGNTIIYCVGGAAISTLLSAMTGFALGKYEFRGRKLIANIILAAVLVPSVLFALPLYLMFSEIGLVNTYWAVLLPSLVSPFGVYLARIYASQAIPDELLEAARLDGSGEARIFFKIGLPIMMPALVTVFLYQFVAIWSNYLLPVLMLNNDHLQPLSVGLVNWRERLTEGIPYNITITGSLLAVIPLLIAFAILQRYWRSDLTAGGVK</sequence>
<comment type="caution">
    <text evidence="9">The sequence shown here is derived from an EMBL/GenBank/DDBJ whole genome shotgun (WGS) entry which is preliminary data.</text>
</comment>
<organism evidence="9 10">
    <name type="scientific">Microbacterium radiodurans</name>
    <dbReference type="NCBI Taxonomy" id="661398"/>
    <lineage>
        <taxon>Bacteria</taxon>
        <taxon>Bacillati</taxon>
        <taxon>Actinomycetota</taxon>
        <taxon>Actinomycetes</taxon>
        <taxon>Micrococcales</taxon>
        <taxon>Microbacteriaceae</taxon>
        <taxon>Microbacterium</taxon>
    </lineage>
</organism>
<dbReference type="SUPFAM" id="SSF161098">
    <property type="entry name" value="MetI-like"/>
    <property type="match status" value="1"/>
</dbReference>